<dbReference type="NCBIfam" id="TIGR03578">
    <property type="entry name" value="EF_0831"/>
    <property type="match status" value="1"/>
</dbReference>
<dbReference type="RefSeq" id="WP_081140783.1">
    <property type="nucleotide sequence ID" value="NZ_MWUE01000025.1"/>
</dbReference>
<dbReference type="EMBL" id="MWUE01000025">
    <property type="protein sequence ID" value="OQP31857.1"/>
    <property type="molecule type" value="Genomic_DNA"/>
</dbReference>
<proteinExistence type="predicted"/>
<dbReference type="Pfam" id="PF14189">
    <property type="entry name" value="DUF4312"/>
    <property type="match status" value="1"/>
</dbReference>
<accession>A0A1V9DD91</accession>
<comment type="caution">
    <text evidence="1">The sequence shown here is derived from an EMBL/GenBank/DDBJ whole genome shotgun (WGS) entry which is preliminary data.</text>
</comment>
<dbReference type="OrthoDB" id="6433960at2"/>
<protein>
    <submittedName>
        <fullName evidence="1">Cytoplasmic protein</fullName>
    </submittedName>
</protein>
<evidence type="ECO:0000313" key="2">
    <source>
        <dbReference type="Proteomes" id="UP000192769"/>
    </source>
</evidence>
<evidence type="ECO:0000313" key="1">
    <source>
        <dbReference type="EMBL" id="OQP31857.1"/>
    </source>
</evidence>
<name>A0A1V9DD91_9GAMM</name>
<gene>
    <name evidence="1" type="ORF">B2J69_16775</name>
</gene>
<sequence length="99" mass="11307">MKEQYVTQVTVQGKGDSKEKAFADALSRVQSQVLRATQKILLRIEPQDVRVLRAQESVRTEKFLFFFLARQRRTYSVELEITVSVTVIDTAQVAFTATP</sequence>
<keyword evidence="2" id="KW-1185">Reference proteome</keyword>
<reference evidence="1 2" key="1">
    <citation type="submission" date="2017-02" db="EMBL/GenBank/DDBJ databases">
        <title>Whole genome shotgun sequence of Pantoea agglomerans strain AS1 isolated from a cycad, Zamia floridana in Central Florida, USA.</title>
        <authorList>
            <person name="Lata P."/>
            <person name="Govindarajan S."/>
            <person name="Qi F."/>
            <person name="Li J.-L."/>
            <person name="Maurya S.K."/>
            <person name="Sahoo M.K."/>
        </authorList>
    </citation>
    <scope>NUCLEOTIDE SEQUENCE [LARGE SCALE GENOMIC DNA]</scope>
    <source>
        <strain evidence="1 2">AS1</strain>
    </source>
</reference>
<dbReference type="Proteomes" id="UP000192769">
    <property type="component" value="Unassembled WGS sequence"/>
</dbReference>
<organism evidence="1 2">
    <name type="scientific">Pantoea latae</name>
    <dbReference type="NCBI Taxonomy" id="1964541"/>
    <lineage>
        <taxon>Bacteria</taxon>
        <taxon>Pseudomonadati</taxon>
        <taxon>Pseudomonadota</taxon>
        <taxon>Gammaproteobacteria</taxon>
        <taxon>Enterobacterales</taxon>
        <taxon>Erwiniaceae</taxon>
        <taxon>Pantoea</taxon>
    </lineage>
</organism>
<dbReference type="InterPro" id="IPR020037">
    <property type="entry name" value="DUF4312"/>
</dbReference>
<dbReference type="AlphaFoldDB" id="A0A1V9DD91"/>